<feature type="domain" description="Alanine dehydrogenase/pyridine nucleotide transhydrogenase N-terminal" evidence="11">
    <location>
        <begin position="4"/>
        <end position="137"/>
    </location>
</feature>
<evidence type="ECO:0000259" key="11">
    <source>
        <dbReference type="SMART" id="SM01003"/>
    </source>
</evidence>
<dbReference type="InterPro" id="IPR007886">
    <property type="entry name" value="AlaDH/PNT_N"/>
</dbReference>
<dbReference type="Pfam" id="PF05222">
    <property type="entry name" value="AlaDh_PNT_N"/>
    <property type="match status" value="1"/>
</dbReference>
<feature type="region of interest" description="Disordered" evidence="9">
    <location>
        <begin position="383"/>
        <end position="426"/>
    </location>
</feature>
<comment type="similarity">
    <text evidence="2">Belongs to the AlaDH/PNT family.</text>
</comment>
<keyword evidence="6" id="KW-1278">Translocase</keyword>
<comment type="function">
    <text evidence="1">The transhydrogenation between NADH and NADP is coupled to respiration and ATP hydrolysis and functions as a proton pump across the membrane.</text>
</comment>
<dbReference type="SMART" id="SM01003">
    <property type="entry name" value="AlaDh_PNT_N"/>
    <property type="match status" value="1"/>
</dbReference>
<dbReference type="GO" id="GO:0008750">
    <property type="term" value="F:proton-translocating NAD(P)+ transhydrogenase activity"/>
    <property type="evidence" value="ECO:0007669"/>
    <property type="project" value="UniProtKB-EC"/>
</dbReference>
<evidence type="ECO:0000256" key="1">
    <source>
        <dbReference type="ARBA" id="ARBA00003943"/>
    </source>
</evidence>
<dbReference type="GO" id="GO:0050661">
    <property type="term" value="F:NADP binding"/>
    <property type="evidence" value="ECO:0007669"/>
    <property type="project" value="TreeGrafter"/>
</dbReference>
<dbReference type="PROSITE" id="PS00837">
    <property type="entry name" value="ALADH_PNT_2"/>
    <property type="match status" value="1"/>
</dbReference>
<gene>
    <name evidence="12" type="ORF">ABRP34_13270</name>
</gene>
<keyword evidence="4" id="KW-0547">Nucleotide-binding</keyword>
<dbReference type="RefSeq" id="WP_353710538.1">
    <property type="nucleotide sequence ID" value="NZ_CP159279.1"/>
</dbReference>
<dbReference type="Pfam" id="PF01262">
    <property type="entry name" value="AlaDh_PNT_C"/>
    <property type="match status" value="1"/>
</dbReference>
<reference evidence="12" key="1">
    <citation type="submission" date="2024-06" db="EMBL/GenBank/DDBJ databases">
        <title>Biodegradation of dimethachlon by Arthrobacter sp. K5: mechanistic insights and ecological implications.</title>
        <authorList>
            <person name="Hu S."/>
            <person name="Lu P."/>
        </authorList>
    </citation>
    <scope>NUCLEOTIDE SEQUENCE</scope>
    <source>
        <strain evidence="12">K5</strain>
    </source>
</reference>
<dbReference type="PANTHER" id="PTHR10160:SF19">
    <property type="entry name" value="PROTON-TRANSLOCATING NAD(P)(+) TRANSHYDROGENASE"/>
    <property type="match status" value="1"/>
</dbReference>
<dbReference type="SUPFAM" id="SSF52283">
    <property type="entry name" value="Formate/glycerate dehydrogenase catalytic domain-like"/>
    <property type="match status" value="1"/>
</dbReference>
<dbReference type="Gene3D" id="3.40.50.720">
    <property type="entry name" value="NAD(P)-binding Rossmann-like Domain"/>
    <property type="match status" value="2"/>
</dbReference>
<comment type="catalytic activity">
    <reaction evidence="8">
        <text>NAD(+) + NADPH + H(+)(in) = NADH + NADP(+) + H(+)(out)</text>
        <dbReference type="Rhea" id="RHEA:47992"/>
        <dbReference type="ChEBI" id="CHEBI:15378"/>
        <dbReference type="ChEBI" id="CHEBI:57540"/>
        <dbReference type="ChEBI" id="CHEBI:57783"/>
        <dbReference type="ChEBI" id="CHEBI:57945"/>
        <dbReference type="ChEBI" id="CHEBI:58349"/>
        <dbReference type="EC" id="7.1.1.1"/>
    </reaction>
</comment>
<dbReference type="GO" id="GO:0006740">
    <property type="term" value="P:NADPH regeneration"/>
    <property type="evidence" value="ECO:0007669"/>
    <property type="project" value="TreeGrafter"/>
</dbReference>
<evidence type="ECO:0000256" key="5">
    <source>
        <dbReference type="ARBA" id="ARBA00022857"/>
    </source>
</evidence>
<evidence type="ECO:0000256" key="7">
    <source>
        <dbReference type="ARBA" id="ARBA00023027"/>
    </source>
</evidence>
<evidence type="ECO:0000259" key="10">
    <source>
        <dbReference type="SMART" id="SM01002"/>
    </source>
</evidence>
<dbReference type="NCBIfam" id="NF006942">
    <property type="entry name" value="PRK09424.1"/>
    <property type="match status" value="1"/>
</dbReference>
<dbReference type="InterPro" id="IPR007698">
    <property type="entry name" value="AlaDH/PNT_NAD(H)-bd"/>
</dbReference>
<dbReference type="EC" id="7.1.1.1" evidence="3"/>
<evidence type="ECO:0000256" key="3">
    <source>
        <dbReference type="ARBA" id="ARBA00012943"/>
    </source>
</evidence>
<dbReference type="InterPro" id="IPR008143">
    <property type="entry name" value="Ala_DH/PNT_CS2"/>
</dbReference>
<proteinExistence type="inferred from homology"/>
<evidence type="ECO:0000256" key="6">
    <source>
        <dbReference type="ARBA" id="ARBA00022967"/>
    </source>
</evidence>
<dbReference type="CDD" id="cd05304">
    <property type="entry name" value="Rubrum_tdh"/>
    <property type="match status" value="1"/>
</dbReference>
<evidence type="ECO:0000256" key="9">
    <source>
        <dbReference type="SAM" id="MobiDB-lite"/>
    </source>
</evidence>
<organism evidence="12">
    <name type="scientific">Arthrobacter sp. K5</name>
    <dbReference type="NCBI Taxonomy" id="2839623"/>
    <lineage>
        <taxon>Bacteria</taxon>
        <taxon>Bacillati</taxon>
        <taxon>Actinomycetota</taxon>
        <taxon>Actinomycetes</taxon>
        <taxon>Micrococcales</taxon>
        <taxon>Micrococcaceae</taxon>
        <taxon>Arthrobacter</taxon>
    </lineage>
</organism>
<dbReference type="InterPro" id="IPR036291">
    <property type="entry name" value="NAD(P)-bd_dom_sf"/>
</dbReference>
<dbReference type="PANTHER" id="PTHR10160">
    <property type="entry name" value="NAD(P) TRANSHYDROGENASE"/>
    <property type="match status" value="1"/>
</dbReference>
<accession>A0AAU8EJK7</accession>
<dbReference type="EMBL" id="CP159279">
    <property type="protein sequence ID" value="XCH09823.1"/>
    <property type="molecule type" value="Genomic_DNA"/>
</dbReference>
<keyword evidence="7" id="KW-0520">NAD</keyword>
<keyword evidence="5" id="KW-0521">NADP</keyword>
<feature type="domain" description="Alanine dehydrogenase/pyridine nucleotide transhydrogenase NAD(H)-binding" evidence="10">
    <location>
        <begin position="146"/>
        <end position="315"/>
    </location>
</feature>
<evidence type="ECO:0000256" key="4">
    <source>
        <dbReference type="ARBA" id="ARBA00022741"/>
    </source>
</evidence>
<sequence>MKLGIARERREGERRVAATPETVKQLAGLGLEVLVESRAGVSAGHADDEYRQAGAHIVDDLDPALLDILAHVRPLELPTATALKRGAVTVGLASPSSELTTVRVLAEGGVTSFALELVPRISRAQSMDALSSQALVAGYRCVLEAAIRLPRFFPLYMTAAGTVPPARVLVLGVGVAGLQAIGTAKRLGARVSANDIRPSSAEEVTSMGGTFIKLDLETAEAAGGYARELTADRGALQRQLLAPHVADADVLITTAAVPGRRAPLLVTREMVQGMRPGSVVVDLAAESGGNVEGSVPGRDIHVPTADGKGTVTVVGLKDAPSAMPTDASRLYAKNVANLLALMTRDGTVDPDFDDDVIAGACLTHDGVVRHPPTAEALAALTGENAPGAASTDGPPGDTDTASDTDHELADELANGPEKASENEGVV</sequence>
<dbReference type="GO" id="GO:0016491">
    <property type="term" value="F:oxidoreductase activity"/>
    <property type="evidence" value="ECO:0007669"/>
    <property type="project" value="InterPro"/>
</dbReference>
<dbReference type="SMART" id="SM01002">
    <property type="entry name" value="AlaDh_PNT_C"/>
    <property type="match status" value="1"/>
</dbReference>
<name>A0AAU8EJK7_9MICC</name>
<protein>
    <recommendedName>
        <fullName evidence="3">proton-translocating NAD(P)(+) transhydrogenase</fullName>
        <ecNumber evidence="3">7.1.1.1</ecNumber>
    </recommendedName>
</protein>
<dbReference type="GO" id="GO:0005886">
    <property type="term" value="C:plasma membrane"/>
    <property type="evidence" value="ECO:0007669"/>
    <property type="project" value="TreeGrafter"/>
</dbReference>
<evidence type="ECO:0000313" key="12">
    <source>
        <dbReference type="EMBL" id="XCH09823.1"/>
    </source>
</evidence>
<dbReference type="AlphaFoldDB" id="A0AAU8EJK7"/>
<dbReference type="SUPFAM" id="SSF51735">
    <property type="entry name" value="NAD(P)-binding Rossmann-fold domains"/>
    <property type="match status" value="1"/>
</dbReference>
<evidence type="ECO:0000256" key="2">
    <source>
        <dbReference type="ARBA" id="ARBA00005689"/>
    </source>
</evidence>
<evidence type="ECO:0000256" key="8">
    <source>
        <dbReference type="ARBA" id="ARBA00048202"/>
    </source>
</evidence>